<reference evidence="1" key="1">
    <citation type="submission" date="2022-07" db="EMBL/GenBank/DDBJ databases">
        <title>Phylogenomic reconstructions and comparative analyses of Kickxellomycotina fungi.</title>
        <authorList>
            <person name="Reynolds N.K."/>
            <person name="Stajich J.E."/>
            <person name="Barry K."/>
            <person name="Grigoriev I.V."/>
            <person name="Crous P."/>
            <person name="Smith M.E."/>
        </authorList>
    </citation>
    <scope>NUCLEOTIDE SEQUENCE</scope>
    <source>
        <strain evidence="1">NRRL 5244</strain>
    </source>
</reference>
<organism evidence="1 2">
    <name type="scientific">Linderina macrospora</name>
    <dbReference type="NCBI Taxonomy" id="4868"/>
    <lineage>
        <taxon>Eukaryota</taxon>
        <taxon>Fungi</taxon>
        <taxon>Fungi incertae sedis</taxon>
        <taxon>Zoopagomycota</taxon>
        <taxon>Kickxellomycotina</taxon>
        <taxon>Kickxellomycetes</taxon>
        <taxon>Kickxellales</taxon>
        <taxon>Kickxellaceae</taxon>
        <taxon>Linderina</taxon>
    </lineage>
</organism>
<keyword evidence="2" id="KW-1185">Reference proteome</keyword>
<feature type="non-terminal residue" evidence="1">
    <location>
        <position position="1"/>
    </location>
</feature>
<dbReference type="Proteomes" id="UP001150603">
    <property type="component" value="Unassembled WGS sequence"/>
</dbReference>
<proteinExistence type="predicted"/>
<comment type="caution">
    <text evidence="1">The sequence shown here is derived from an EMBL/GenBank/DDBJ whole genome shotgun (WGS) entry which is preliminary data.</text>
</comment>
<evidence type="ECO:0000313" key="1">
    <source>
        <dbReference type="EMBL" id="KAJ1933340.1"/>
    </source>
</evidence>
<evidence type="ECO:0000313" key="2">
    <source>
        <dbReference type="Proteomes" id="UP001150603"/>
    </source>
</evidence>
<dbReference type="EMBL" id="JANBPW010005110">
    <property type="protein sequence ID" value="KAJ1933340.1"/>
    <property type="molecule type" value="Genomic_DNA"/>
</dbReference>
<accession>A0ACC1J0U1</accession>
<feature type="non-terminal residue" evidence="1">
    <location>
        <position position="395"/>
    </location>
</feature>
<name>A0ACC1J0U1_9FUNG</name>
<gene>
    <name evidence="1" type="ORF">FBU59_006058</name>
</gene>
<sequence length="395" mass="44307">QTTRETRQLRSNTRTQAVGEEDTAIRQRWELLPSQVIEIIRPLLDSKYTSQSSSRLPSTTDLLRDRTMCITRATSQASWLRSWIIELIGQLGDAQVAPIFRVCTSAIKEGSTDMLLFILPQLVYQHCLLSPQSSTKPSTPAHVITVDSQDSASEDVDMEGSSANMTAIDLISQEILAVLSCSAEDVRMPNDQWRQCKEATLGLLDSLNKCLRRLQDGRAADKPSTRTTTKEPRLPPEEQTLVWLVESVPHSLIASAADACHQFARAIQHTELSLREGAFGKHPTLFRNADDPAVATIQELYFKMGDADGVTGAAVCRKEMDHKLTILKYEIEGNWSHALIGHESLLRSQPDNTDYQMGWIRCMQRMGQWEGAWTVSHDLYKPDPLTQQSEEMNSL</sequence>
<protein>
    <submittedName>
        <fullName evidence="1">Uncharacterized protein</fullName>
    </submittedName>
</protein>